<protein>
    <recommendedName>
        <fullName evidence="3">DUF11 domain-containing protein</fullName>
    </recommendedName>
</protein>
<reference evidence="1 2" key="1">
    <citation type="submission" date="2020-12" db="EMBL/GenBank/DDBJ databases">
        <title>Microbacterium sp. HY060.</title>
        <authorList>
            <person name="Zhou J."/>
        </authorList>
    </citation>
    <scope>NUCLEOTIDE SEQUENCE [LARGE SCALE GENOMIC DNA]</scope>
    <source>
        <strain evidence="1 2">HY60</strain>
    </source>
</reference>
<name>A0ABX6YFJ5_9MICO</name>
<evidence type="ECO:0000313" key="1">
    <source>
        <dbReference type="EMBL" id="QPZ37445.1"/>
    </source>
</evidence>
<dbReference type="RefSeq" id="WP_166991876.1">
    <property type="nucleotide sequence ID" value="NZ_CP061169.1"/>
</dbReference>
<gene>
    <name evidence="1" type="ORF">HCR76_11430</name>
</gene>
<sequence length="353" mass="37933">MIALAAATPAAAASTTQPQVNLWTQARNPNESISFTSSGGVPVYQGARTLTYTITYGNYGPETMPAGALVSFSLPLDAVWGSIGISSVSNSYSLAFIGRTATDVSTDPDEPNLKRAVWSYTVNEAIPAGMSFDVVFTVPLNDTVSESTDYWKVRTRSTINIGAADVVEAVPENDLDYSDTYVHYNHRMNVDLASTARRPVEARDGVYQGDPYYSGPGRLTFIASYANNGTETLPAGSEITFQLPFDGIWTNFNIDANPSGRNITYLKEEQISLGGTAKGRLWTYTVNERVAPGASFNVTFGAFLSEKHTTASNDLKARIKTTFKVGSAMATDLTNDSGSESGLTYFNNATAEA</sequence>
<evidence type="ECO:0008006" key="3">
    <source>
        <dbReference type="Google" id="ProtNLM"/>
    </source>
</evidence>
<evidence type="ECO:0000313" key="2">
    <source>
        <dbReference type="Proteomes" id="UP000662814"/>
    </source>
</evidence>
<organism evidence="1 2">
    <name type="scientific">Paramicrobacterium chengjingii</name>
    <dbReference type="NCBI Taxonomy" id="2769067"/>
    <lineage>
        <taxon>Bacteria</taxon>
        <taxon>Bacillati</taxon>
        <taxon>Actinomycetota</taxon>
        <taxon>Actinomycetes</taxon>
        <taxon>Micrococcales</taxon>
        <taxon>Microbacteriaceae</taxon>
        <taxon>Paramicrobacterium</taxon>
    </lineage>
</organism>
<proteinExistence type="predicted"/>
<dbReference type="EMBL" id="CP061169">
    <property type="protein sequence ID" value="QPZ37445.1"/>
    <property type="molecule type" value="Genomic_DNA"/>
</dbReference>
<dbReference type="Proteomes" id="UP000662814">
    <property type="component" value="Chromosome"/>
</dbReference>
<keyword evidence="2" id="KW-1185">Reference proteome</keyword>
<accession>A0ABX6YFJ5</accession>